<dbReference type="NCBIfam" id="TIGR03663">
    <property type="entry name" value="flippase activity-associated protein Agl23"/>
    <property type="match status" value="1"/>
</dbReference>
<protein>
    <submittedName>
        <fullName evidence="3">TIGR03663 family protein</fullName>
    </submittedName>
</protein>
<keyword evidence="1" id="KW-0812">Transmembrane</keyword>
<dbReference type="PANTHER" id="PTHR41710:SF2">
    <property type="entry name" value="GLYCOSYL TRANSFERASE FAMILY 39_83 DOMAIN-CONTAINING PROTEIN"/>
    <property type="match status" value="1"/>
</dbReference>
<sequence length="596" mass="65642">MSTDDRVGSRFADRTALAVVGVTLLALVARLVGLGTRIMHWDEGRVGYWILRYHETGEFYYRPIIHGPFLPIVNDYVFTYLPPTDFSARLVVALVGGLLPLTALLFRSRLRNSETVALSLFLACNPLFVYYSRFMRNDMIVAAFSLAALGFFVYGYDRGDLRYLWPAGAALALGLTSKENGLLYIVCYAGAAFVLFDHRLLRRAQAGTSVKQTLRDYSVSAKTGLSSWAGDVKTGLFWAGTHTVGGVVAFLLVIVFFYAPRPDLWQAFGDPALFLDVVDRATVGAWQEFYGQWASGTHQTHDYLPYLFDILETMVYGAGVLSVFALVGVVVDGYTSGRSRDLVAFATYWGIASLIGYPVATDIQAPWAAIHIIVPLAIPAAVGAGYVYRTARQSVALEDAVGTGIAALVVLSAVVGVAGANVAYVDSADRENTEVLQWAQPENDLKDTLEKVRRVSQANEGEDVLFYGTKHPRTGSVLFYVEDESNPLAGPNWHSRLPLPWYTERYGANVTSTPPEVTATEMAQDAPPVVVAYDWNRSELESALPGYTVYQHDFKLWNEEIVVFVDESQLPAEQASVREPAGQQFDSRRLDARAVV</sequence>
<accession>A0A1G9RBQ1</accession>
<feature type="transmembrane region" description="Helical" evidence="1">
    <location>
        <begin position="236"/>
        <end position="259"/>
    </location>
</feature>
<dbReference type="STRING" id="660521.SAMN04487949_1259"/>
<evidence type="ECO:0000313" key="3">
    <source>
        <dbReference type="EMBL" id="SDM20297.1"/>
    </source>
</evidence>
<dbReference type="AlphaFoldDB" id="A0A1G9RBQ1"/>
<organism evidence="3 4">
    <name type="scientific">Halogranum gelatinilyticum</name>
    <dbReference type="NCBI Taxonomy" id="660521"/>
    <lineage>
        <taxon>Archaea</taxon>
        <taxon>Methanobacteriati</taxon>
        <taxon>Methanobacteriota</taxon>
        <taxon>Stenosarchaea group</taxon>
        <taxon>Halobacteria</taxon>
        <taxon>Halobacteriales</taxon>
        <taxon>Haloferacaceae</taxon>
    </lineage>
</organism>
<dbReference type="EMBL" id="FNHL01000001">
    <property type="protein sequence ID" value="SDM20297.1"/>
    <property type="molecule type" value="Genomic_DNA"/>
</dbReference>
<feature type="transmembrane region" description="Helical" evidence="1">
    <location>
        <begin position="116"/>
        <end position="132"/>
    </location>
</feature>
<gene>
    <name evidence="3" type="ORF">SAMN04487949_1259</name>
</gene>
<dbReference type="PIRSF" id="PIRSF030218">
    <property type="entry name" value="Mannosyltr_MA4085_prd"/>
    <property type="match status" value="1"/>
</dbReference>
<reference evidence="4" key="1">
    <citation type="submission" date="2016-10" db="EMBL/GenBank/DDBJ databases">
        <authorList>
            <person name="Varghese N."/>
            <person name="Submissions S."/>
        </authorList>
    </citation>
    <scope>NUCLEOTIDE SEQUENCE [LARGE SCALE GENOMIC DNA]</scope>
    <source>
        <strain evidence="4">CGMCC 1.10119</strain>
    </source>
</reference>
<feature type="transmembrane region" description="Helical" evidence="1">
    <location>
        <begin position="400"/>
        <end position="424"/>
    </location>
</feature>
<feature type="domain" description="Glycosyltransferase RgtA/B/C/D-like" evidence="2">
    <location>
        <begin position="84"/>
        <end position="202"/>
    </location>
</feature>
<evidence type="ECO:0000256" key="1">
    <source>
        <dbReference type="SAM" id="Phobius"/>
    </source>
</evidence>
<feature type="transmembrane region" description="Helical" evidence="1">
    <location>
        <begin position="314"/>
        <end position="335"/>
    </location>
</feature>
<feature type="transmembrane region" description="Helical" evidence="1">
    <location>
        <begin position="366"/>
        <end position="388"/>
    </location>
</feature>
<dbReference type="InterPro" id="IPR038731">
    <property type="entry name" value="RgtA/B/C-like"/>
</dbReference>
<dbReference type="Proteomes" id="UP000199451">
    <property type="component" value="Unassembled WGS sequence"/>
</dbReference>
<proteinExistence type="predicted"/>
<feature type="transmembrane region" description="Helical" evidence="1">
    <location>
        <begin position="342"/>
        <end position="360"/>
    </location>
</feature>
<keyword evidence="1" id="KW-0472">Membrane</keyword>
<feature type="transmembrane region" description="Helical" evidence="1">
    <location>
        <begin position="16"/>
        <end position="39"/>
    </location>
</feature>
<dbReference type="OrthoDB" id="313515at2157"/>
<feature type="transmembrane region" description="Helical" evidence="1">
    <location>
        <begin position="181"/>
        <end position="201"/>
    </location>
</feature>
<name>A0A1G9RBQ1_9EURY</name>
<feature type="transmembrane region" description="Helical" evidence="1">
    <location>
        <begin position="139"/>
        <end position="156"/>
    </location>
</feature>
<evidence type="ECO:0000313" key="4">
    <source>
        <dbReference type="Proteomes" id="UP000199451"/>
    </source>
</evidence>
<dbReference type="InterPro" id="IPR019962">
    <property type="entry name" value="CHP03663"/>
</dbReference>
<dbReference type="RefSeq" id="WP_089695114.1">
    <property type="nucleotide sequence ID" value="NZ_FNHL01000001.1"/>
</dbReference>
<dbReference type="PANTHER" id="PTHR41710">
    <property type="entry name" value="GLYCOSYL TRANSFERASE, FAMILY 39"/>
    <property type="match status" value="1"/>
</dbReference>
<keyword evidence="4" id="KW-1185">Reference proteome</keyword>
<feature type="transmembrane region" description="Helical" evidence="1">
    <location>
        <begin position="90"/>
        <end position="110"/>
    </location>
</feature>
<dbReference type="InterPro" id="IPR016950">
    <property type="entry name" value="Manno-Trfase_MA4085_prd"/>
</dbReference>
<dbReference type="Pfam" id="PF13231">
    <property type="entry name" value="PMT_2"/>
    <property type="match status" value="1"/>
</dbReference>
<evidence type="ECO:0000259" key="2">
    <source>
        <dbReference type="Pfam" id="PF13231"/>
    </source>
</evidence>
<keyword evidence="1" id="KW-1133">Transmembrane helix</keyword>